<dbReference type="Proteomes" id="UP000787625">
    <property type="component" value="Unassembled WGS sequence"/>
</dbReference>
<gene>
    <name evidence="1" type="ORF">IAA93_01540</name>
</gene>
<dbReference type="Pfam" id="PF16139">
    <property type="entry name" value="DUF4847"/>
    <property type="match status" value="1"/>
</dbReference>
<dbReference type="Gene3D" id="2.40.128.270">
    <property type="match status" value="1"/>
</dbReference>
<sequence length="147" mass="16170">MIKHLLAVVTATFMLCGASSCEPEDDIAGIFVGKTWKLSNICNDKDAPLLSVDEVNQVNVGGHYVITFADGTFSAVATDTHFEGTWSAENDGNTFSINITNTEGTEASSLGNRFITMLRDSRHYEGDYNSLQLYGEDKSEYLLFRPL</sequence>
<dbReference type="InterPro" id="IPR038670">
    <property type="entry name" value="HslJ-like_sf"/>
</dbReference>
<reference evidence="1" key="1">
    <citation type="journal article" date="2021" name="PeerJ">
        <title>Extensive microbial diversity within the chicken gut microbiome revealed by metagenomics and culture.</title>
        <authorList>
            <person name="Gilroy R."/>
            <person name="Ravi A."/>
            <person name="Getino M."/>
            <person name="Pursley I."/>
            <person name="Horton D.L."/>
            <person name="Alikhan N.F."/>
            <person name="Baker D."/>
            <person name="Gharbi K."/>
            <person name="Hall N."/>
            <person name="Watson M."/>
            <person name="Adriaenssens E.M."/>
            <person name="Foster-Nyarko E."/>
            <person name="Jarju S."/>
            <person name="Secka A."/>
            <person name="Antonio M."/>
            <person name="Oren A."/>
            <person name="Chaudhuri R.R."/>
            <person name="La Ragione R."/>
            <person name="Hildebrand F."/>
            <person name="Pallen M.J."/>
        </authorList>
    </citation>
    <scope>NUCLEOTIDE SEQUENCE</scope>
    <source>
        <strain evidence="1">MalCec1-1739</strain>
    </source>
</reference>
<proteinExistence type="predicted"/>
<name>A0A9D2ZTK6_9BACT</name>
<evidence type="ECO:0000313" key="1">
    <source>
        <dbReference type="EMBL" id="HJD52400.1"/>
    </source>
</evidence>
<organism evidence="1 2">
    <name type="scientific">Candidatus Avibacteroides avistercoris</name>
    <dbReference type="NCBI Taxonomy" id="2840690"/>
    <lineage>
        <taxon>Bacteria</taxon>
        <taxon>Pseudomonadati</taxon>
        <taxon>Bacteroidota</taxon>
        <taxon>Bacteroidia</taxon>
        <taxon>Bacteroidales</taxon>
        <taxon>Bacteroidaceae</taxon>
        <taxon>Bacteroidaceae incertae sedis</taxon>
        <taxon>Candidatus Avibacteroides</taxon>
    </lineage>
</organism>
<dbReference type="EMBL" id="DWUP01000027">
    <property type="protein sequence ID" value="HJD52400.1"/>
    <property type="molecule type" value="Genomic_DNA"/>
</dbReference>
<dbReference type="InterPro" id="IPR032316">
    <property type="entry name" value="DUF4847"/>
</dbReference>
<accession>A0A9D2ZTK6</accession>
<protein>
    <submittedName>
        <fullName evidence="1">DUF4847 family protein</fullName>
    </submittedName>
</protein>
<evidence type="ECO:0000313" key="2">
    <source>
        <dbReference type="Proteomes" id="UP000787625"/>
    </source>
</evidence>
<dbReference type="AlphaFoldDB" id="A0A9D2ZTK6"/>
<reference evidence="1" key="2">
    <citation type="submission" date="2021-04" db="EMBL/GenBank/DDBJ databases">
        <authorList>
            <person name="Gilroy R."/>
        </authorList>
    </citation>
    <scope>NUCLEOTIDE SEQUENCE</scope>
    <source>
        <strain evidence="1">MalCec1-1739</strain>
    </source>
</reference>
<dbReference type="PROSITE" id="PS51257">
    <property type="entry name" value="PROKAR_LIPOPROTEIN"/>
    <property type="match status" value="1"/>
</dbReference>
<comment type="caution">
    <text evidence="1">The sequence shown here is derived from an EMBL/GenBank/DDBJ whole genome shotgun (WGS) entry which is preliminary data.</text>
</comment>